<evidence type="ECO:0000313" key="2">
    <source>
        <dbReference type="Proteomes" id="UP001283361"/>
    </source>
</evidence>
<accession>A0AAE1CM20</accession>
<dbReference type="AlphaFoldDB" id="A0AAE1CM20"/>
<dbReference type="Proteomes" id="UP001283361">
    <property type="component" value="Unassembled WGS sequence"/>
</dbReference>
<proteinExistence type="predicted"/>
<protein>
    <submittedName>
        <fullName evidence="1">Uncharacterized protein</fullName>
    </submittedName>
</protein>
<reference evidence="1" key="1">
    <citation type="journal article" date="2023" name="G3 (Bethesda)">
        <title>A reference genome for the long-term kleptoplast-retaining sea slug Elysia crispata morphotype clarki.</title>
        <authorList>
            <person name="Eastman K.E."/>
            <person name="Pendleton A.L."/>
            <person name="Shaikh M.A."/>
            <person name="Suttiyut T."/>
            <person name="Ogas R."/>
            <person name="Tomko P."/>
            <person name="Gavelis G."/>
            <person name="Widhalm J.R."/>
            <person name="Wisecaver J.H."/>
        </authorList>
    </citation>
    <scope>NUCLEOTIDE SEQUENCE</scope>
    <source>
        <strain evidence="1">ECLA1</strain>
    </source>
</reference>
<organism evidence="1 2">
    <name type="scientific">Elysia crispata</name>
    <name type="common">lettuce slug</name>
    <dbReference type="NCBI Taxonomy" id="231223"/>
    <lineage>
        <taxon>Eukaryota</taxon>
        <taxon>Metazoa</taxon>
        <taxon>Spiralia</taxon>
        <taxon>Lophotrochozoa</taxon>
        <taxon>Mollusca</taxon>
        <taxon>Gastropoda</taxon>
        <taxon>Heterobranchia</taxon>
        <taxon>Euthyneura</taxon>
        <taxon>Panpulmonata</taxon>
        <taxon>Sacoglossa</taxon>
        <taxon>Placobranchoidea</taxon>
        <taxon>Plakobranchidae</taxon>
        <taxon>Elysia</taxon>
    </lineage>
</organism>
<keyword evidence="2" id="KW-1185">Reference proteome</keyword>
<gene>
    <name evidence="1" type="ORF">RRG08_002751</name>
</gene>
<comment type="caution">
    <text evidence="1">The sequence shown here is derived from an EMBL/GenBank/DDBJ whole genome shotgun (WGS) entry which is preliminary data.</text>
</comment>
<sequence>MVSPFLRSVFSCFLLMFREKADLLKSSSPSPPDSPSRVTSSLKEELRIKCQINRLSFSSDLKSQRGTPH</sequence>
<evidence type="ECO:0000313" key="1">
    <source>
        <dbReference type="EMBL" id="KAK3712421.1"/>
    </source>
</evidence>
<dbReference type="EMBL" id="JAWDGP010007584">
    <property type="protein sequence ID" value="KAK3712421.1"/>
    <property type="molecule type" value="Genomic_DNA"/>
</dbReference>
<name>A0AAE1CM20_9GAST</name>